<comment type="caution">
    <text evidence="1">The sequence shown here is derived from an EMBL/GenBank/DDBJ whole genome shotgun (WGS) entry which is preliminary data.</text>
</comment>
<keyword evidence="2" id="KW-1185">Reference proteome</keyword>
<proteinExistence type="predicted"/>
<gene>
    <name evidence="1" type="ORF">GCM10010420_56750</name>
</gene>
<reference evidence="1 2" key="1">
    <citation type="journal article" date="2019" name="Int. J. Syst. Evol. Microbiol.">
        <title>The Global Catalogue of Microorganisms (GCM) 10K type strain sequencing project: providing services to taxonomists for standard genome sequencing and annotation.</title>
        <authorList>
            <consortium name="The Broad Institute Genomics Platform"/>
            <consortium name="The Broad Institute Genome Sequencing Center for Infectious Disease"/>
            <person name="Wu L."/>
            <person name="Ma J."/>
        </authorList>
    </citation>
    <scope>NUCLEOTIDE SEQUENCE [LARGE SCALE GENOMIC DNA]</scope>
    <source>
        <strain evidence="1 2">JCM 6921</strain>
    </source>
</reference>
<evidence type="ECO:0000313" key="2">
    <source>
        <dbReference type="Proteomes" id="UP001500058"/>
    </source>
</evidence>
<organism evidence="1 2">
    <name type="scientific">Streptomyces glaucosporus</name>
    <dbReference type="NCBI Taxonomy" id="284044"/>
    <lineage>
        <taxon>Bacteria</taxon>
        <taxon>Bacillati</taxon>
        <taxon>Actinomycetota</taxon>
        <taxon>Actinomycetes</taxon>
        <taxon>Kitasatosporales</taxon>
        <taxon>Streptomycetaceae</taxon>
        <taxon>Streptomyces</taxon>
    </lineage>
</organism>
<protein>
    <submittedName>
        <fullName evidence="1">Uncharacterized protein</fullName>
    </submittedName>
</protein>
<dbReference type="Proteomes" id="UP001500058">
    <property type="component" value="Unassembled WGS sequence"/>
</dbReference>
<evidence type="ECO:0000313" key="1">
    <source>
        <dbReference type="EMBL" id="GAA2418861.1"/>
    </source>
</evidence>
<sequence>MRAAEAAADDVWLTPASVEEPTGLGGELDPVPGPAVHRQAPFEVGVDQFVGVQLR</sequence>
<name>A0ABN3J085_9ACTN</name>
<dbReference type="EMBL" id="BAAATJ010000050">
    <property type="protein sequence ID" value="GAA2418861.1"/>
    <property type="molecule type" value="Genomic_DNA"/>
</dbReference>
<accession>A0ABN3J085</accession>